<sequence>MIAFVLLSLLFLLIVGMPIGMSMFVVAMVYFYLEGIPIQLVIQQSFSGADKFVLTAIPLFMFAGKVMNAGGITTRILAFCNYVVGRIVGGLAQVNILSSMIFAGMSGCAITDTAGLGSVLIPAMKKEGYSPEYSAAVTASSAVAGPIIPPSVPMIVTAAIASVSVGKLFVGAAIPGLLYGLGLMIVAYIMARKANYPCRAPMTVQEGWKTFKESIWGLLAPVIIIGGITSGVFTPTEAAAIAVVYALIVSVFIYREVDFKELAQMCHEAVISTSTIMFVVAMAAVYSYILTRERITEQVANFLFGLTGNAMVLEAIIVLAALLIGCFLSTTPAIMLFVPVVAPLVLSLPIDPIHFYVLVTAAFCLGTLTPPVGLNLYLSADLAQTSVEKVFRALYPFLLVMVVVLGLCILFPPLITWLPNMMYR</sequence>
<dbReference type="RefSeq" id="WP_092482802.1">
    <property type="nucleotide sequence ID" value="NZ_FOYM01000009.1"/>
</dbReference>
<evidence type="ECO:0000256" key="7">
    <source>
        <dbReference type="SAM" id="Phobius"/>
    </source>
</evidence>
<evidence type="ECO:0000256" key="2">
    <source>
        <dbReference type="ARBA" id="ARBA00022475"/>
    </source>
</evidence>
<dbReference type="PIRSF" id="PIRSF006066">
    <property type="entry name" value="HI0050"/>
    <property type="match status" value="1"/>
</dbReference>
<dbReference type="InterPro" id="IPR010656">
    <property type="entry name" value="DctM"/>
</dbReference>
<feature type="transmembrane region" description="Helical" evidence="7">
    <location>
        <begin position="333"/>
        <end position="350"/>
    </location>
</feature>
<dbReference type="EMBL" id="FOYM01000009">
    <property type="protein sequence ID" value="SFR03873.1"/>
    <property type="molecule type" value="Genomic_DNA"/>
</dbReference>
<evidence type="ECO:0000259" key="8">
    <source>
        <dbReference type="Pfam" id="PF06808"/>
    </source>
</evidence>
<dbReference type="PANTHER" id="PTHR33362">
    <property type="entry name" value="SIALIC ACID TRAP TRANSPORTER PERMEASE PROTEIN SIAT-RELATED"/>
    <property type="match status" value="1"/>
</dbReference>
<gene>
    <name evidence="9" type="ORF">SAMN05660706_109109</name>
</gene>
<keyword evidence="10" id="KW-1185">Reference proteome</keyword>
<feature type="transmembrane region" description="Helical" evidence="7">
    <location>
        <begin position="215"/>
        <end position="233"/>
    </location>
</feature>
<feature type="transmembrane region" description="Helical" evidence="7">
    <location>
        <begin position="302"/>
        <end position="326"/>
    </location>
</feature>
<dbReference type="AlphaFoldDB" id="A0A1I6DEJ5"/>
<proteinExistence type="predicted"/>
<dbReference type="GO" id="GO:0005886">
    <property type="term" value="C:plasma membrane"/>
    <property type="evidence" value="ECO:0007669"/>
    <property type="project" value="UniProtKB-SubCell"/>
</dbReference>
<feature type="transmembrane region" description="Helical" evidence="7">
    <location>
        <begin position="133"/>
        <end position="156"/>
    </location>
</feature>
<feature type="transmembrane region" description="Helical" evidence="7">
    <location>
        <begin position="356"/>
        <end position="378"/>
    </location>
</feature>
<dbReference type="STRING" id="39060.SAMN05660706_109109"/>
<keyword evidence="2" id="KW-1003">Cell membrane</keyword>
<feature type="transmembrane region" description="Helical" evidence="7">
    <location>
        <begin position="51"/>
        <end position="69"/>
    </location>
</feature>
<feature type="transmembrane region" description="Helical" evidence="7">
    <location>
        <begin position="390"/>
        <end position="415"/>
    </location>
</feature>
<evidence type="ECO:0000256" key="3">
    <source>
        <dbReference type="ARBA" id="ARBA00022519"/>
    </source>
</evidence>
<comment type="subcellular location">
    <subcellularLocation>
        <location evidence="1">Cell inner membrane</location>
        <topology evidence="1">Multi-pass membrane protein</topology>
    </subcellularLocation>
</comment>
<evidence type="ECO:0000313" key="9">
    <source>
        <dbReference type="EMBL" id="SFR03873.1"/>
    </source>
</evidence>
<feature type="transmembrane region" description="Helical" evidence="7">
    <location>
        <begin position="239"/>
        <end position="257"/>
    </location>
</feature>
<protein>
    <submittedName>
        <fullName evidence="9">TRAP transporter, DctM subunit</fullName>
    </submittedName>
</protein>
<keyword evidence="6 7" id="KW-0472">Membrane</keyword>
<accession>A0A1I6DEJ5</accession>
<evidence type="ECO:0000256" key="5">
    <source>
        <dbReference type="ARBA" id="ARBA00022989"/>
    </source>
</evidence>
<keyword evidence="3" id="KW-0997">Cell inner membrane</keyword>
<evidence type="ECO:0000256" key="4">
    <source>
        <dbReference type="ARBA" id="ARBA00022692"/>
    </source>
</evidence>
<feature type="domain" description="TRAP C4-dicarboxylate transport system permease DctM subunit" evidence="8">
    <location>
        <begin position="7"/>
        <end position="413"/>
    </location>
</feature>
<evidence type="ECO:0000256" key="6">
    <source>
        <dbReference type="ARBA" id="ARBA00023136"/>
    </source>
</evidence>
<keyword evidence="5 7" id="KW-1133">Transmembrane helix</keyword>
<name>A0A1I6DEJ5_9FIRM</name>
<feature type="transmembrane region" description="Helical" evidence="7">
    <location>
        <begin position="100"/>
        <end position="121"/>
    </location>
</feature>
<evidence type="ECO:0000256" key="1">
    <source>
        <dbReference type="ARBA" id="ARBA00004429"/>
    </source>
</evidence>
<dbReference type="Pfam" id="PF06808">
    <property type="entry name" value="DctM"/>
    <property type="match status" value="1"/>
</dbReference>
<organism evidence="9 10">
    <name type="scientific">Desulfoscipio geothermicus DSM 3669</name>
    <dbReference type="NCBI Taxonomy" id="1121426"/>
    <lineage>
        <taxon>Bacteria</taxon>
        <taxon>Bacillati</taxon>
        <taxon>Bacillota</taxon>
        <taxon>Clostridia</taxon>
        <taxon>Eubacteriales</taxon>
        <taxon>Desulfallaceae</taxon>
        <taxon>Desulfoscipio</taxon>
    </lineage>
</organism>
<feature type="transmembrane region" description="Helical" evidence="7">
    <location>
        <begin position="168"/>
        <end position="191"/>
    </location>
</feature>
<evidence type="ECO:0000313" key="10">
    <source>
        <dbReference type="Proteomes" id="UP000199584"/>
    </source>
</evidence>
<dbReference type="Proteomes" id="UP000199584">
    <property type="component" value="Unassembled WGS sequence"/>
</dbReference>
<dbReference type="OrthoDB" id="9772674at2"/>
<keyword evidence="4 7" id="KW-0812">Transmembrane</keyword>
<dbReference type="InterPro" id="IPR004681">
    <property type="entry name" value="TRAP_DctM"/>
</dbReference>
<feature type="transmembrane region" description="Helical" evidence="7">
    <location>
        <begin position="269"/>
        <end position="290"/>
    </location>
</feature>
<reference evidence="10" key="1">
    <citation type="submission" date="2016-10" db="EMBL/GenBank/DDBJ databases">
        <authorList>
            <person name="Varghese N."/>
            <person name="Submissions S."/>
        </authorList>
    </citation>
    <scope>NUCLEOTIDE SEQUENCE [LARGE SCALE GENOMIC DNA]</scope>
    <source>
        <strain evidence="10">DSM 3669</strain>
    </source>
</reference>
<dbReference type="GO" id="GO:0022857">
    <property type="term" value="F:transmembrane transporter activity"/>
    <property type="evidence" value="ECO:0007669"/>
    <property type="project" value="TreeGrafter"/>
</dbReference>
<dbReference type="NCBIfam" id="TIGR00786">
    <property type="entry name" value="dctM"/>
    <property type="match status" value="1"/>
</dbReference>